<evidence type="ECO:0000313" key="4">
    <source>
        <dbReference type="Proteomes" id="UP001152533"/>
    </source>
</evidence>
<protein>
    <recommendedName>
        <fullName evidence="5">HET domain-containing protein</fullName>
    </recommendedName>
</protein>
<evidence type="ECO:0000313" key="3">
    <source>
        <dbReference type="EMBL" id="CAI0652494.1"/>
    </source>
</evidence>
<accession>A0A9W4S399</accession>
<keyword evidence="4" id="KW-1185">Reference proteome</keyword>
<feature type="domain" description="Heterokaryon incompatibility" evidence="1">
    <location>
        <begin position="24"/>
        <end position="119"/>
    </location>
</feature>
<reference evidence="3" key="1">
    <citation type="submission" date="2022-08" db="EMBL/GenBank/DDBJ databases">
        <authorList>
            <person name="Giroux E."/>
            <person name="Giroux E."/>
        </authorList>
    </citation>
    <scope>NUCLEOTIDE SEQUENCE</scope>
    <source>
        <strain evidence="3">H1091258</strain>
    </source>
</reference>
<dbReference type="InterPro" id="IPR058525">
    <property type="entry name" value="DUF8212"/>
</dbReference>
<dbReference type="Proteomes" id="UP001152533">
    <property type="component" value="Unassembled WGS sequence"/>
</dbReference>
<dbReference type="PANTHER" id="PTHR10622:SF10">
    <property type="entry name" value="HET DOMAIN-CONTAINING PROTEIN"/>
    <property type="match status" value="1"/>
</dbReference>
<name>A0A9W4S399_9PEZI</name>
<feature type="domain" description="DUF8212" evidence="2">
    <location>
        <begin position="229"/>
        <end position="278"/>
    </location>
</feature>
<organism evidence="3 4">
    <name type="scientific">Colletotrichum noveboracense</name>
    <dbReference type="NCBI Taxonomy" id="2664923"/>
    <lineage>
        <taxon>Eukaryota</taxon>
        <taxon>Fungi</taxon>
        <taxon>Dikarya</taxon>
        <taxon>Ascomycota</taxon>
        <taxon>Pezizomycotina</taxon>
        <taxon>Sordariomycetes</taxon>
        <taxon>Hypocreomycetidae</taxon>
        <taxon>Glomerellales</taxon>
        <taxon>Glomerellaceae</taxon>
        <taxon>Colletotrichum</taxon>
        <taxon>Colletotrichum gloeosporioides species complex</taxon>
    </lineage>
</organism>
<dbReference type="Pfam" id="PF06985">
    <property type="entry name" value="HET"/>
    <property type="match status" value="1"/>
</dbReference>
<sequence length="572" mass="65035">MSIRLIEVKTMQLKLFNSRKAPRYVILSHTWVENEEVSYQEMCQIAEGISHPAKRKSGYRKIWETCRQTMAHGLKYAWVDTCCIDKTSSAELSEAINSMFRWYRDAAVCIAYLSDYTHKDPDFIGDMRDCQWFTRGWCLQELIAPKCLVFYDKTWEKVGSKAGLTLLIARCTGIDAEVLEDHTAMYPIPVARRMSWASRRITTRVEDIAYCLLGIFDIHMPMLYGEGEKAFVRLQEEIIRRFNDTSIFLFSPNASALYSFSPSEAKQKLGQNNTMFNSTMETPNTSDGQYSECPDGNYLKEISTYQLCGMFAGSPADFASSEDIVHASESRVPFDKQAFSVSNRGVQLGKQDLWVKLRKPYFIWYTPLRHSKCPPGGLQDASIVLRKVGRGLFVRSVVPPANWSRSDVILREDVCVLPHITPATHRQIFNTLKTVLRIRIKGYFANATFLSEPSPKAQWDGSGSLFLLTSLASQEGYFSGKVRVVVNKTVDDVVDFHLRFAVLDYSDRDARAFVVFDQLDQKRSLGRGFLSSHSHHSSNGVKVEANIYQEAIPDSMVYTCSLEVNEDRDSDG</sequence>
<dbReference type="Pfam" id="PF26640">
    <property type="entry name" value="DUF8212"/>
    <property type="match status" value="1"/>
</dbReference>
<evidence type="ECO:0000259" key="2">
    <source>
        <dbReference type="Pfam" id="PF26640"/>
    </source>
</evidence>
<proteinExistence type="predicted"/>
<evidence type="ECO:0000259" key="1">
    <source>
        <dbReference type="Pfam" id="PF06985"/>
    </source>
</evidence>
<comment type="caution">
    <text evidence="3">The sequence shown here is derived from an EMBL/GenBank/DDBJ whole genome shotgun (WGS) entry which is preliminary data.</text>
</comment>
<dbReference type="PANTHER" id="PTHR10622">
    <property type="entry name" value="HET DOMAIN-CONTAINING PROTEIN"/>
    <property type="match status" value="1"/>
</dbReference>
<dbReference type="InterPro" id="IPR010730">
    <property type="entry name" value="HET"/>
</dbReference>
<gene>
    <name evidence="3" type="ORF">CGXH109_LOCUS117416</name>
</gene>
<dbReference type="EMBL" id="CAMGZC010001352">
    <property type="protein sequence ID" value="CAI0652494.1"/>
    <property type="molecule type" value="Genomic_DNA"/>
</dbReference>
<evidence type="ECO:0008006" key="5">
    <source>
        <dbReference type="Google" id="ProtNLM"/>
    </source>
</evidence>
<dbReference type="AlphaFoldDB" id="A0A9W4S399"/>